<gene>
    <name evidence="1" type="ORF">GGQ88_003407</name>
</gene>
<protein>
    <submittedName>
        <fullName evidence="1">NAD/NADP transhydrogenase alpha subunit</fullName>
    </submittedName>
</protein>
<feature type="non-terminal residue" evidence="1">
    <location>
        <position position="32"/>
    </location>
</feature>
<evidence type="ECO:0000313" key="1">
    <source>
        <dbReference type="EMBL" id="MBB3862109.1"/>
    </source>
</evidence>
<evidence type="ECO:0000313" key="2">
    <source>
        <dbReference type="Proteomes" id="UP000562395"/>
    </source>
</evidence>
<proteinExistence type="predicted"/>
<dbReference type="AlphaFoldDB" id="A0A7W6A0V0"/>
<dbReference type="SUPFAM" id="SSF52283">
    <property type="entry name" value="Formate/glycerate dehydrogenase catalytic domain-like"/>
    <property type="match status" value="1"/>
</dbReference>
<dbReference type="Proteomes" id="UP000562395">
    <property type="component" value="Unassembled WGS sequence"/>
</dbReference>
<keyword evidence="2" id="KW-1185">Reference proteome</keyword>
<sequence>MAEAMKIAVLRERATGESRVSATPETVKKFIA</sequence>
<comment type="caution">
    <text evidence="1">The sequence shown here is derived from an EMBL/GenBank/DDBJ whole genome shotgun (WGS) entry which is preliminary data.</text>
</comment>
<name>A0A7W6A0V0_9SPHN</name>
<dbReference type="EMBL" id="JACICY010000010">
    <property type="protein sequence ID" value="MBB3862109.1"/>
    <property type="molecule type" value="Genomic_DNA"/>
</dbReference>
<accession>A0A7W6A0V0</accession>
<organism evidence="1 2">
    <name type="scientific">Novosphingobium hassiacum</name>
    <dbReference type="NCBI Taxonomy" id="173676"/>
    <lineage>
        <taxon>Bacteria</taxon>
        <taxon>Pseudomonadati</taxon>
        <taxon>Pseudomonadota</taxon>
        <taxon>Alphaproteobacteria</taxon>
        <taxon>Sphingomonadales</taxon>
        <taxon>Sphingomonadaceae</taxon>
        <taxon>Novosphingobium</taxon>
    </lineage>
</organism>
<reference evidence="1 2" key="1">
    <citation type="submission" date="2020-08" db="EMBL/GenBank/DDBJ databases">
        <title>Genomic Encyclopedia of Type Strains, Phase IV (KMG-IV): sequencing the most valuable type-strain genomes for metagenomic binning, comparative biology and taxonomic classification.</title>
        <authorList>
            <person name="Goeker M."/>
        </authorList>
    </citation>
    <scope>NUCLEOTIDE SEQUENCE [LARGE SCALE GENOMIC DNA]</scope>
    <source>
        <strain evidence="1 2">DSM 14552</strain>
    </source>
</reference>
<dbReference type="Gene3D" id="3.40.50.720">
    <property type="entry name" value="NAD(P)-binding Rossmann-like Domain"/>
    <property type="match status" value="1"/>
</dbReference>